<dbReference type="AlphaFoldDB" id="A0A1K1ZLR2"/>
<proteinExistence type="predicted"/>
<dbReference type="CDD" id="cd01948">
    <property type="entry name" value="EAL"/>
    <property type="match status" value="1"/>
</dbReference>
<dbReference type="InterPro" id="IPR000160">
    <property type="entry name" value="GGDEF_dom"/>
</dbReference>
<dbReference type="InterPro" id="IPR052155">
    <property type="entry name" value="Biofilm_reg_signaling"/>
</dbReference>
<dbReference type="Gene3D" id="3.30.450.20">
    <property type="entry name" value="PAS domain"/>
    <property type="match status" value="1"/>
</dbReference>
<dbReference type="SMART" id="SM00052">
    <property type="entry name" value="EAL"/>
    <property type="match status" value="1"/>
</dbReference>
<evidence type="ECO:0000313" key="7">
    <source>
        <dbReference type="Proteomes" id="UP000182350"/>
    </source>
</evidence>
<reference evidence="6 7" key="1">
    <citation type="submission" date="2016-11" db="EMBL/GenBank/DDBJ databases">
        <authorList>
            <person name="Jaros S."/>
            <person name="Januszkiewicz K."/>
            <person name="Wedrychowicz H."/>
        </authorList>
    </citation>
    <scope>NUCLEOTIDE SEQUENCE [LARGE SCALE GENOMIC DNA]</scope>
    <source>
        <strain evidence="6 7">DSM 21637</strain>
    </source>
</reference>
<dbReference type="Gene3D" id="3.30.70.270">
    <property type="match status" value="1"/>
</dbReference>
<dbReference type="InterPro" id="IPR035919">
    <property type="entry name" value="EAL_sf"/>
</dbReference>
<dbReference type="GO" id="GO:0071111">
    <property type="term" value="F:cyclic-guanylate-specific phosphodiesterase activity"/>
    <property type="evidence" value="ECO:0007669"/>
    <property type="project" value="UniProtKB-EC"/>
</dbReference>
<evidence type="ECO:0000313" key="6">
    <source>
        <dbReference type="EMBL" id="SFX75097.1"/>
    </source>
</evidence>
<evidence type="ECO:0000256" key="1">
    <source>
        <dbReference type="ARBA" id="ARBA00012282"/>
    </source>
</evidence>
<feature type="domain" description="GGDEF" evidence="5">
    <location>
        <begin position="173"/>
        <end position="305"/>
    </location>
</feature>
<dbReference type="PROSITE" id="PS50887">
    <property type="entry name" value="GGDEF"/>
    <property type="match status" value="1"/>
</dbReference>
<dbReference type="InterPro" id="IPR013767">
    <property type="entry name" value="PAS_fold"/>
</dbReference>
<dbReference type="PANTHER" id="PTHR44757:SF2">
    <property type="entry name" value="BIOFILM ARCHITECTURE MAINTENANCE PROTEIN MBAA"/>
    <property type="match status" value="1"/>
</dbReference>
<dbReference type="EMBL" id="FPJW01000012">
    <property type="protein sequence ID" value="SFX75097.1"/>
    <property type="molecule type" value="Genomic_DNA"/>
</dbReference>
<evidence type="ECO:0000259" key="3">
    <source>
        <dbReference type="PROSITE" id="PS50112"/>
    </source>
</evidence>
<dbReference type="PROSITE" id="PS50883">
    <property type="entry name" value="EAL"/>
    <property type="match status" value="1"/>
</dbReference>
<dbReference type="InterPro" id="IPR000014">
    <property type="entry name" value="PAS"/>
</dbReference>
<dbReference type="Pfam" id="PF00989">
    <property type="entry name" value="PAS"/>
    <property type="match status" value="1"/>
</dbReference>
<dbReference type="GO" id="GO:0006355">
    <property type="term" value="P:regulation of DNA-templated transcription"/>
    <property type="evidence" value="ECO:0007669"/>
    <property type="project" value="InterPro"/>
</dbReference>
<dbReference type="SUPFAM" id="SSF55785">
    <property type="entry name" value="PYP-like sensor domain (PAS domain)"/>
    <property type="match status" value="1"/>
</dbReference>
<evidence type="ECO:0000259" key="4">
    <source>
        <dbReference type="PROSITE" id="PS50883"/>
    </source>
</evidence>
<dbReference type="EC" id="3.1.4.52" evidence="1"/>
<dbReference type="NCBIfam" id="TIGR00229">
    <property type="entry name" value="sensory_box"/>
    <property type="match status" value="1"/>
</dbReference>
<dbReference type="InterPro" id="IPR029787">
    <property type="entry name" value="Nucleotide_cyclase"/>
</dbReference>
<dbReference type="FunFam" id="3.20.20.450:FF:000001">
    <property type="entry name" value="Cyclic di-GMP phosphodiesterase yahA"/>
    <property type="match status" value="1"/>
</dbReference>
<dbReference type="OrthoDB" id="8416215at2"/>
<dbReference type="SUPFAM" id="SSF55073">
    <property type="entry name" value="Nucleotide cyclase"/>
    <property type="match status" value="1"/>
</dbReference>
<dbReference type="Proteomes" id="UP000182350">
    <property type="component" value="Unassembled WGS sequence"/>
</dbReference>
<keyword evidence="7" id="KW-1185">Reference proteome</keyword>
<dbReference type="STRING" id="1122209.SAMN02745752_02751"/>
<organism evidence="6 7">
    <name type="scientific">Marinospirillum alkaliphilum DSM 21637</name>
    <dbReference type="NCBI Taxonomy" id="1122209"/>
    <lineage>
        <taxon>Bacteria</taxon>
        <taxon>Pseudomonadati</taxon>
        <taxon>Pseudomonadota</taxon>
        <taxon>Gammaproteobacteria</taxon>
        <taxon>Oceanospirillales</taxon>
        <taxon>Oceanospirillaceae</taxon>
        <taxon>Marinospirillum</taxon>
    </lineage>
</organism>
<keyword evidence="2" id="KW-0973">c-di-GMP</keyword>
<feature type="domain" description="PAS" evidence="3">
    <location>
        <begin position="19"/>
        <end position="65"/>
    </location>
</feature>
<dbReference type="PROSITE" id="PS50112">
    <property type="entry name" value="PAS"/>
    <property type="match status" value="1"/>
</dbReference>
<feature type="domain" description="EAL" evidence="4">
    <location>
        <begin position="314"/>
        <end position="567"/>
    </location>
</feature>
<dbReference type="Pfam" id="PF00990">
    <property type="entry name" value="GGDEF"/>
    <property type="match status" value="1"/>
</dbReference>
<evidence type="ECO:0000256" key="2">
    <source>
        <dbReference type="ARBA" id="ARBA00022636"/>
    </source>
</evidence>
<name>A0A1K1ZLR2_9GAMM</name>
<dbReference type="NCBIfam" id="TIGR00254">
    <property type="entry name" value="GGDEF"/>
    <property type="match status" value="1"/>
</dbReference>
<dbReference type="Pfam" id="PF00563">
    <property type="entry name" value="EAL"/>
    <property type="match status" value="1"/>
</dbReference>
<dbReference type="InterPro" id="IPR043128">
    <property type="entry name" value="Rev_trsase/Diguanyl_cyclase"/>
</dbReference>
<accession>A0A1K1ZLR2</accession>
<protein>
    <recommendedName>
        <fullName evidence="1">cyclic-guanylate-specific phosphodiesterase</fullName>
        <ecNumber evidence="1">3.1.4.52</ecNumber>
    </recommendedName>
</protein>
<gene>
    <name evidence="6" type="ORF">SAMN02745752_02751</name>
</gene>
<evidence type="ECO:0000259" key="5">
    <source>
        <dbReference type="PROSITE" id="PS50887"/>
    </source>
</evidence>
<dbReference type="CDD" id="cd01949">
    <property type="entry name" value="GGDEF"/>
    <property type="match status" value="1"/>
</dbReference>
<dbReference type="RefSeq" id="WP_072327071.1">
    <property type="nucleotide sequence ID" value="NZ_FPJW01000012.1"/>
</dbReference>
<sequence length="567" mass="65424">MTSAETLPGRWTHYPRQTLTQLLEGIIEFSDNGVILTNARQEILFVNQAFTLITGYPEEEVRGKTPQLLKSGQHDSAHYHKMWNAIHQAGYWQGVMTNKKRDGSFYTEWLSIMNVRNTEGKTDCYLGIMQNLSIHEDKQEIIEYLKKRDAMTALMNREAIIEQLSAMTPERRSRVFLAVIDIDHFYFINEKYSSSAGDQVIKAVARELTVLSDRSDQLARIGADKYLWVGQEDSRSRVEEKFRAIRNLISRKYALDTQVVDVSVSIGIEYCPQGFEDAHAMLRNAEQALIQGRKTGYGRVQVFNHRENFTDLDEIDLTRELGEALEHDQLELYYQPKCQLDNGKLAGVEALIRWNHPQRGLLTPNLFIPLAERFGLINRLGYWVIEQACHQLQQWRNTAFSDISIAINMSVQQLMDPHVIHFLKSCLERYRINRGLEIELTESVILSQERSGLNLLEQISAMGILLNIDDFGTGYSNFSYLRKMPVRFLKIDRSFVTDIEHNKDDQMIVRSILAIGHGLGMQVIAEGVENTGQRDWLRHQQCDLYQGYLLSRPQPLGELESWLSKQF</sequence>
<dbReference type="SUPFAM" id="SSF141868">
    <property type="entry name" value="EAL domain-like"/>
    <property type="match status" value="1"/>
</dbReference>
<dbReference type="InterPro" id="IPR035965">
    <property type="entry name" value="PAS-like_dom_sf"/>
</dbReference>
<dbReference type="PANTHER" id="PTHR44757">
    <property type="entry name" value="DIGUANYLATE CYCLASE DGCP"/>
    <property type="match status" value="1"/>
</dbReference>
<dbReference type="SMART" id="SM00091">
    <property type="entry name" value="PAS"/>
    <property type="match status" value="1"/>
</dbReference>
<dbReference type="CDD" id="cd00130">
    <property type="entry name" value="PAS"/>
    <property type="match status" value="1"/>
</dbReference>
<dbReference type="SMART" id="SM00267">
    <property type="entry name" value="GGDEF"/>
    <property type="match status" value="1"/>
</dbReference>
<dbReference type="InterPro" id="IPR001633">
    <property type="entry name" value="EAL_dom"/>
</dbReference>
<dbReference type="Gene3D" id="3.20.20.450">
    <property type="entry name" value="EAL domain"/>
    <property type="match status" value="1"/>
</dbReference>